<gene>
    <name evidence="1" type="ordered locus">AM1_3432</name>
</gene>
<dbReference type="Proteomes" id="UP000000268">
    <property type="component" value="Chromosome"/>
</dbReference>
<name>B0C128_ACAM1</name>
<reference evidence="1 2" key="1">
    <citation type="journal article" date="2008" name="Proc. Natl. Acad. Sci. U.S.A.">
        <title>Niche adaptation and genome expansion in the chlorophyll d-producing cyanobacterium Acaryochloris marina.</title>
        <authorList>
            <person name="Swingley W.D."/>
            <person name="Chen M."/>
            <person name="Cheung P.C."/>
            <person name="Conrad A.L."/>
            <person name="Dejesa L.C."/>
            <person name="Hao J."/>
            <person name="Honchak B.M."/>
            <person name="Karbach L.E."/>
            <person name="Kurdoglu A."/>
            <person name="Lahiri S."/>
            <person name="Mastrian S.D."/>
            <person name="Miyashita H."/>
            <person name="Page L."/>
            <person name="Ramakrishna P."/>
            <person name="Satoh S."/>
            <person name="Sattley W.M."/>
            <person name="Shimada Y."/>
            <person name="Taylor H.L."/>
            <person name="Tomo T."/>
            <person name="Tsuchiya T."/>
            <person name="Wang Z.T."/>
            <person name="Raymond J."/>
            <person name="Mimuro M."/>
            <person name="Blankenship R.E."/>
            <person name="Touchman J.W."/>
        </authorList>
    </citation>
    <scope>NUCLEOTIDE SEQUENCE [LARGE SCALE GENOMIC DNA]</scope>
    <source>
        <strain evidence="2">MBIC 11017</strain>
    </source>
</reference>
<dbReference type="eggNOG" id="COG0187">
    <property type="taxonomic scope" value="Bacteria"/>
</dbReference>
<protein>
    <submittedName>
        <fullName evidence="1">Uncharacterized protein</fullName>
    </submittedName>
</protein>
<evidence type="ECO:0000313" key="2">
    <source>
        <dbReference type="Proteomes" id="UP000000268"/>
    </source>
</evidence>
<dbReference type="HOGENOM" id="CLU_1590986_0_0_3"/>
<evidence type="ECO:0000313" key="1">
    <source>
        <dbReference type="EMBL" id="ABW28426.1"/>
    </source>
</evidence>
<sequence length="167" mass="18286">MFLLQSLCHAIDEAIDGHCSTVKILVKDFGAVIEYDAGLPLHPVRNGQVPAVVILMSGPRGCSNMKKHIEVGSEYCELGIALLNALCCNFSVVTYANGQQATLSFKAGKLQHPVNLQKSEHADFTRMAFQLDDTILPRFTFNEATIHQHAQEIGIKYGISVDVSKKS</sequence>
<dbReference type="SUPFAM" id="SSF55874">
    <property type="entry name" value="ATPase domain of HSP90 chaperone/DNA topoisomerase II/histidine kinase"/>
    <property type="match status" value="1"/>
</dbReference>
<dbReference type="EMBL" id="CP000828">
    <property type="protein sequence ID" value="ABW28426.1"/>
    <property type="molecule type" value="Genomic_DNA"/>
</dbReference>
<dbReference type="KEGG" id="amr:AM1_3432"/>
<dbReference type="Gene3D" id="3.30.565.10">
    <property type="entry name" value="Histidine kinase-like ATPase, C-terminal domain"/>
    <property type="match status" value="1"/>
</dbReference>
<dbReference type="STRING" id="329726.AM1_3432"/>
<dbReference type="AlphaFoldDB" id="B0C128"/>
<keyword evidence="2" id="KW-1185">Reference proteome</keyword>
<organism evidence="1 2">
    <name type="scientific">Acaryochloris marina (strain MBIC 11017)</name>
    <dbReference type="NCBI Taxonomy" id="329726"/>
    <lineage>
        <taxon>Bacteria</taxon>
        <taxon>Bacillati</taxon>
        <taxon>Cyanobacteriota</taxon>
        <taxon>Cyanophyceae</taxon>
        <taxon>Acaryochloridales</taxon>
        <taxon>Acaryochloridaceae</taxon>
        <taxon>Acaryochloris</taxon>
    </lineage>
</organism>
<dbReference type="InterPro" id="IPR036890">
    <property type="entry name" value="HATPase_C_sf"/>
</dbReference>
<proteinExistence type="predicted"/>
<accession>B0C128</accession>